<accession>A0A0C2CYZ4</accession>
<evidence type="ECO:0000313" key="2">
    <source>
        <dbReference type="Proteomes" id="UP000031599"/>
    </source>
</evidence>
<dbReference type="RefSeq" id="WP_052556370.1">
    <property type="nucleotide sequence ID" value="NZ_JMCC02000107.1"/>
</dbReference>
<dbReference type="AlphaFoldDB" id="A0A0C2CYZ4"/>
<comment type="caution">
    <text evidence="1">The sequence shown here is derived from an EMBL/GenBank/DDBJ whole genome shotgun (WGS) entry which is preliminary data.</text>
</comment>
<gene>
    <name evidence="1" type="ORF">DB30_00552</name>
</gene>
<evidence type="ECO:0000313" key="1">
    <source>
        <dbReference type="EMBL" id="KIG13087.1"/>
    </source>
</evidence>
<dbReference type="EMBL" id="JMCC02000107">
    <property type="protein sequence ID" value="KIG13087.1"/>
    <property type="molecule type" value="Genomic_DNA"/>
</dbReference>
<protein>
    <submittedName>
        <fullName evidence="1">Uncharacterized protein</fullName>
    </submittedName>
</protein>
<name>A0A0C2CYZ4_9BACT</name>
<organism evidence="1 2">
    <name type="scientific">Enhygromyxa salina</name>
    <dbReference type="NCBI Taxonomy" id="215803"/>
    <lineage>
        <taxon>Bacteria</taxon>
        <taxon>Pseudomonadati</taxon>
        <taxon>Myxococcota</taxon>
        <taxon>Polyangia</taxon>
        <taxon>Nannocystales</taxon>
        <taxon>Nannocystaceae</taxon>
        <taxon>Enhygromyxa</taxon>
    </lineage>
</organism>
<sequence length="334" mass="35370">MGKWKKLKKTANKTVDKAEDVAKDAGKVVDDASKSVGKSAGKSVGKQYNAATGALVGDLDEAFDYNPGEYKSAVKYAGKKFKQGADWIEDLAQDAIQAAYQDAYRKYLEEYIEIVLLLGEATHEICKSPDNVIGGLRDVLVDGEFSEAETGLLEMLDHKLVQKAIVKGHKMFGTCFIMAVDVSVGLSGSHVAVGGGGSVGVVQLLDNHVRHKYKSAVFTAGGFSAGLTTSKDPSLGVEVGVSMGFLSKDPTNIKGWFVDGCGSGSFEHGSYGLTLSWAPPSKKAPYVYPAPVAGVCRFALGKGTGKYTGPDITATIGASYTKIIQKIKSEVYEG</sequence>
<dbReference type="Proteomes" id="UP000031599">
    <property type="component" value="Unassembled WGS sequence"/>
</dbReference>
<reference evidence="1 2" key="1">
    <citation type="submission" date="2014-12" db="EMBL/GenBank/DDBJ databases">
        <title>Genome assembly of Enhygromyxa salina DSM 15201.</title>
        <authorList>
            <person name="Sharma G."/>
            <person name="Subramanian S."/>
        </authorList>
    </citation>
    <scope>NUCLEOTIDE SEQUENCE [LARGE SCALE GENOMIC DNA]</scope>
    <source>
        <strain evidence="1 2">DSM 15201</strain>
    </source>
</reference>
<proteinExistence type="predicted"/>